<dbReference type="STRING" id="1004156.AYP45_12180"/>
<accession>A0A1V4AS00</accession>
<dbReference type="Gene3D" id="1.25.10.10">
    <property type="entry name" value="Leucine-rich Repeat Variant"/>
    <property type="match status" value="1"/>
</dbReference>
<dbReference type="Proteomes" id="UP000189681">
    <property type="component" value="Unassembled WGS sequence"/>
</dbReference>
<evidence type="ECO:0000256" key="2">
    <source>
        <dbReference type="SAM" id="SignalP"/>
    </source>
</evidence>
<dbReference type="PANTHER" id="PTHR12697:SF5">
    <property type="entry name" value="DEOXYHYPUSINE HYDROXYLASE"/>
    <property type="match status" value="1"/>
</dbReference>
<dbReference type="InterPro" id="IPR016024">
    <property type="entry name" value="ARM-type_fold"/>
</dbReference>
<evidence type="ECO:0000256" key="1">
    <source>
        <dbReference type="ARBA" id="ARBA00045876"/>
    </source>
</evidence>
<sequence length="326" mass="36488">MILNKTTQKFLCYLLLTTYLIFSHVLPSQAQHESVPFRVIWNNSRLSVAANGVSPILILCEVSRQTGIEIHGAEDLHEPITANFSNLTLHDGLKVLLTHMNYVTYKKSSSRVYVQILGIRNTCSYESLVSEAAKAPEDDSLDDNQQRDDVNARLLNIQELCKTNSPYDEDALCAATRDQDPSIRELAYKLLYEKNNEKALDVLIDNTKNADDNIRKTAIIALGEFTGSDVIPVLQDATEDPDIDIRYTAFQQLSQISSQEGIDVLKSRLTHSNPEIRMMAFDAMAAKGEEFALEAAQLIRNDKDDLVSSKATGLICEFESREDAVK</sequence>
<dbReference type="EMBL" id="AYTS01000110">
    <property type="protein sequence ID" value="OOP55876.1"/>
    <property type="molecule type" value="Genomic_DNA"/>
</dbReference>
<dbReference type="PANTHER" id="PTHR12697">
    <property type="entry name" value="PBS LYASE HEAT-LIKE PROTEIN"/>
    <property type="match status" value="1"/>
</dbReference>
<feature type="signal peptide" evidence="2">
    <location>
        <begin position="1"/>
        <end position="30"/>
    </location>
</feature>
<evidence type="ECO:0000313" key="3">
    <source>
        <dbReference type="EMBL" id="OOP55876.1"/>
    </source>
</evidence>
<name>A0A1V4AS00_9BACT</name>
<proteinExistence type="predicted"/>
<comment type="caution">
    <text evidence="3">The sequence shown here is derived from an EMBL/GenBank/DDBJ whole genome shotgun (WGS) entry which is preliminary data.</text>
</comment>
<keyword evidence="2" id="KW-0732">Signal</keyword>
<comment type="function">
    <text evidence="1">Catalyzes the hydroxylation of the N(6)-(4-aminobutyl)-L-lysine intermediate produced by deoxyhypusine synthase/DHPS on a critical lysine of the eukaryotic translation initiation factor 5A/eIF-5A. This is the second step of the post-translational modification of that lysine into an unusual amino acid residue named hypusine. Hypusination is unique to mature eIF-5A factor and is essential for its function.</text>
</comment>
<feature type="chain" id="PRO_5012347137" description="HEAT repeat domain-containing protein" evidence="2">
    <location>
        <begin position="31"/>
        <end position="326"/>
    </location>
</feature>
<dbReference type="InterPro" id="IPR011989">
    <property type="entry name" value="ARM-like"/>
</dbReference>
<evidence type="ECO:0008006" key="5">
    <source>
        <dbReference type="Google" id="ProtNLM"/>
    </source>
</evidence>
<gene>
    <name evidence="3" type="ORF">AYP45_12180</name>
</gene>
<dbReference type="Pfam" id="PF13646">
    <property type="entry name" value="HEAT_2"/>
    <property type="match status" value="1"/>
</dbReference>
<evidence type="ECO:0000313" key="4">
    <source>
        <dbReference type="Proteomes" id="UP000189681"/>
    </source>
</evidence>
<reference evidence="3 4" key="1">
    <citation type="journal article" date="2017" name="Water Res.">
        <title>Discovery and metagenomic analysis of an anammox bacterial enrichment related to Candidatus "Brocadia caroliniensis" in a full-scale glycerol-fed nitritation-denitritation separate centrate treatment process.</title>
        <authorList>
            <person name="Park H."/>
            <person name="Brotto A.C."/>
            <person name="van Loosdrecht M.C."/>
            <person name="Chandran K."/>
        </authorList>
    </citation>
    <scope>NUCLEOTIDE SEQUENCE [LARGE SCALE GENOMIC DNA]</scope>
    <source>
        <strain evidence="3">26THWARD</strain>
    </source>
</reference>
<dbReference type="GO" id="GO:0016491">
    <property type="term" value="F:oxidoreductase activity"/>
    <property type="evidence" value="ECO:0007669"/>
    <property type="project" value="TreeGrafter"/>
</dbReference>
<dbReference type="InterPro" id="IPR021133">
    <property type="entry name" value="HEAT_type_2"/>
</dbReference>
<protein>
    <recommendedName>
        <fullName evidence="5">HEAT repeat domain-containing protein</fullName>
    </recommendedName>
</protein>
<dbReference type="AlphaFoldDB" id="A0A1V4AS00"/>
<dbReference type="SUPFAM" id="SSF48371">
    <property type="entry name" value="ARM repeat"/>
    <property type="match status" value="1"/>
</dbReference>
<organism evidence="3 4">
    <name type="scientific">Candidatus Brocadia carolinensis</name>
    <dbReference type="NCBI Taxonomy" id="1004156"/>
    <lineage>
        <taxon>Bacteria</taxon>
        <taxon>Pseudomonadati</taxon>
        <taxon>Planctomycetota</taxon>
        <taxon>Candidatus Brocadiia</taxon>
        <taxon>Candidatus Brocadiales</taxon>
        <taxon>Candidatus Brocadiaceae</taxon>
        <taxon>Candidatus Brocadia</taxon>
    </lineage>
</organism>
<dbReference type="PROSITE" id="PS50077">
    <property type="entry name" value="HEAT_REPEAT"/>
    <property type="match status" value="1"/>
</dbReference>